<evidence type="ECO:0000313" key="8">
    <source>
        <dbReference type="EMBL" id="PYF75100.1"/>
    </source>
</evidence>
<dbReference type="AlphaFoldDB" id="A0A318UHS6"/>
<evidence type="ECO:0000256" key="4">
    <source>
        <dbReference type="ARBA" id="ARBA00023136"/>
    </source>
</evidence>
<comment type="caution">
    <text evidence="8">The sequence shown here is derived from an EMBL/GenBank/DDBJ whole genome shotgun (WGS) entry which is preliminary data.</text>
</comment>
<dbReference type="SUPFAM" id="SSF48452">
    <property type="entry name" value="TPR-like"/>
    <property type="match status" value="1"/>
</dbReference>
<evidence type="ECO:0000259" key="6">
    <source>
        <dbReference type="Pfam" id="PF07980"/>
    </source>
</evidence>
<evidence type="ECO:0000256" key="5">
    <source>
        <dbReference type="ARBA" id="ARBA00023237"/>
    </source>
</evidence>
<feature type="domain" description="RagB/SusD" evidence="6">
    <location>
        <begin position="336"/>
        <end position="452"/>
    </location>
</feature>
<keyword evidence="4" id="KW-0472">Membrane</keyword>
<dbReference type="GO" id="GO:0009279">
    <property type="term" value="C:cell outer membrane"/>
    <property type="evidence" value="ECO:0007669"/>
    <property type="project" value="UniProtKB-SubCell"/>
</dbReference>
<keyword evidence="3" id="KW-0732">Signal</keyword>
<evidence type="ECO:0000313" key="9">
    <source>
        <dbReference type="Proteomes" id="UP000248198"/>
    </source>
</evidence>
<feature type="domain" description="SusD-like N-terminal" evidence="7">
    <location>
        <begin position="12"/>
        <end position="221"/>
    </location>
</feature>
<organism evidence="8 9">
    <name type="scientific">Pedobacter nutrimenti</name>
    <dbReference type="NCBI Taxonomy" id="1241337"/>
    <lineage>
        <taxon>Bacteria</taxon>
        <taxon>Pseudomonadati</taxon>
        <taxon>Bacteroidota</taxon>
        <taxon>Sphingobacteriia</taxon>
        <taxon>Sphingobacteriales</taxon>
        <taxon>Sphingobacteriaceae</taxon>
        <taxon>Pedobacter</taxon>
    </lineage>
</organism>
<dbReference type="Proteomes" id="UP000248198">
    <property type="component" value="Unassembled WGS sequence"/>
</dbReference>
<reference evidence="8 9" key="1">
    <citation type="submission" date="2018-06" db="EMBL/GenBank/DDBJ databases">
        <title>Genomic Encyclopedia of Archaeal and Bacterial Type Strains, Phase II (KMG-II): from individual species to whole genera.</title>
        <authorList>
            <person name="Goeker M."/>
        </authorList>
    </citation>
    <scope>NUCLEOTIDE SEQUENCE [LARGE SCALE GENOMIC DNA]</scope>
    <source>
        <strain evidence="8 9">DSM 27372</strain>
    </source>
</reference>
<comment type="similarity">
    <text evidence="2">Belongs to the SusD family.</text>
</comment>
<proteinExistence type="inferred from homology"/>
<evidence type="ECO:0000256" key="3">
    <source>
        <dbReference type="ARBA" id="ARBA00022729"/>
    </source>
</evidence>
<dbReference type="Gene3D" id="1.25.40.390">
    <property type="match status" value="1"/>
</dbReference>
<evidence type="ECO:0000259" key="7">
    <source>
        <dbReference type="Pfam" id="PF14322"/>
    </source>
</evidence>
<protein>
    <submittedName>
        <fullName evidence="8">SusD-like starch-binding protein associating with outer membrane</fullName>
    </submittedName>
</protein>
<evidence type="ECO:0000256" key="2">
    <source>
        <dbReference type="ARBA" id="ARBA00006275"/>
    </source>
</evidence>
<dbReference type="Pfam" id="PF14322">
    <property type="entry name" value="SusD-like_3"/>
    <property type="match status" value="1"/>
</dbReference>
<sequence length="453" mass="51172">MLFALQGCKKAEFLDKKPNTKLVVPETLADMKAILDNLDVMNGCSPGLPVLSADEYFYPALSDWNSASTATERNAYIWAKDIYVGTQIIGDWNKPYGAIFYANVVLDQWNKLPTDQKNSPTGQFVKGFALFHRAYNSYELLQTFSVAYDPATAGSDLGIPLRLSSDINDRQPRASVQQSYQQVILDLENAEALLAGTPFPEKNRNRPCSASLNALEARVYLSMRNYPKAQDAAKKSLALYNKLVDYNSLDQNSDFPFGFDYLNIFLEVLCLKSSSIYNNTVMGFNAGLPTEQSLIDLYESNDLRRTIFFSVYQGNFYLKAGYVFNGFFFTGLAVDEVYLINAECLARKGDLDNALKFLNQLLEKRYVTGKYVAFQSTSKQEVIDKILLERRKELVWRGLRWSDIKRLNKEGSNITLTRNLGGQTYTLPPNDPRYALPIPDDEIALSGIQQNPR</sequence>
<gene>
    <name evidence="8" type="ORF">B0O44_103547</name>
</gene>
<dbReference type="InterPro" id="IPR033985">
    <property type="entry name" value="SusD-like_N"/>
</dbReference>
<keyword evidence="9" id="KW-1185">Reference proteome</keyword>
<dbReference type="Pfam" id="PF07980">
    <property type="entry name" value="SusD_RagB"/>
    <property type="match status" value="1"/>
</dbReference>
<dbReference type="InterPro" id="IPR011990">
    <property type="entry name" value="TPR-like_helical_dom_sf"/>
</dbReference>
<name>A0A318UHS6_9SPHI</name>
<dbReference type="InterPro" id="IPR012944">
    <property type="entry name" value="SusD_RagB_dom"/>
</dbReference>
<keyword evidence="5" id="KW-0998">Cell outer membrane</keyword>
<comment type="subcellular location">
    <subcellularLocation>
        <location evidence="1">Cell outer membrane</location>
    </subcellularLocation>
</comment>
<evidence type="ECO:0000256" key="1">
    <source>
        <dbReference type="ARBA" id="ARBA00004442"/>
    </source>
</evidence>
<accession>A0A318UHS6</accession>
<dbReference type="EMBL" id="QKLU01000003">
    <property type="protein sequence ID" value="PYF75100.1"/>
    <property type="molecule type" value="Genomic_DNA"/>
</dbReference>